<evidence type="ECO:0000313" key="4">
    <source>
        <dbReference type="Proteomes" id="UP000037923"/>
    </source>
</evidence>
<feature type="compositionally biased region" description="Polar residues" evidence="1">
    <location>
        <begin position="1922"/>
        <end position="1935"/>
    </location>
</feature>
<dbReference type="VEuPathDB" id="TriTrypDB:LpyrH10_30_0760"/>
<evidence type="ECO:0000313" key="3">
    <source>
        <dbReference type="EMBL" id="KPA74328.1"/>
    </source>
</evidence>
<feature type="compositionally biased region" description="Low complexity" evidence="1">
    <location>
        <begin position="226"/>
        <end position="238"/>
    </location>
</feature>
<feature type="region of interest" description="Disordered" evidence="1">
    <location>
        <begin position="1465"/>
        <end position="1491"/>
    </location>
</feature>
<feature type="compositionally biased region" description="Low complexity" evidence="1">
    <location>
        <begin position="1848"/>
        <end position="1859"/>
    </location>
</feature>
<dbReference type="Proteomes" id="UP000037923">
    <property type="component" value="Unassembled WGS sequence"/>
</dbReference>
<feature type="compositionally biased region" description="Basic residues" evidence="1">
    <location>
        <begin position="1046"/>
        <end position="1055"/>
    </location>
</feature>
<protein>
    <recommendedName>
        <fullName evidence="5">Cysteine peptidase B (CPB)</fullName>
    </recommendedName>
</protein>
<evidence type="ECO:0000256" key="1">
    <source>
        <dbReference type="SAM" id="MobiDB-lite"/>
    </source>
</evidence>
<feature type="compositionally biased region" description="Low complexity" evidence="1">
    <location>
        <begin position="619"/>
        <end position="647"/>
    </location>
</feature>
<feature type="region of interest" description="Disordered" evidence="1">
    <location>
        <begin position="1380"/>
        <end position="1405"/>
    </location>
</feature>
<accession>A0A0N0VD05</accession>
<feature type="compositionally biased region" description="Basic and acidic residues" evidence="1">
    <location>
        <begin position="1732"/>
        <end position="1745"/>
    </location>
</feature>
<comment type="caution">
    <text evidence="3">The sequence shown here is derived from an EMBL/GenBank/DDBJ whole genome shotgun (WGS) entry which is preliminary data.</text>
</comment>
<gene>
    <name evidence="3" type="ORF">ABB37_09315</name>
</gene>
<evidence type="ECO:0008006" key="5">
    <source>
        <dbReference type="Google" id="ProtNLM"/>
    </source>
</evidence>
<feature type="region of interest" description="Disordered" evidence="1">
    <location>
        <begin position="1029"/>
        <end position="1126"/>
    </location>
</feature>
<reference evidence="3 4" key="1">
    <citation type="submission" date="2015-07" db="EMBL/GenBank/DDBJ databases">
        <title>High-quality genome of monoxenous trypanosomatid Leptomonas pyrrhocoris.</title>
        <authorList>
            <person name="Flegontov P."/>
            <person name="Butenko A."/>
            <person name="Firsov S."/>
            <person name="Vlcek C."/>
            <person name="Logacheva M.D."/>
            <person name="Field M."/>
            <person name="Filatov D."/>
            <person name="Flegontova O."/>
            <person name="Gerasimov E."/>
            <person name="Jackson A.P."/>
            <person name="Kelly S."/>
            <person name="Opperdoes F."/>
            <person name="O'Reilly A."/>
            <person name="Votypka J."/>
            <person name="Yurchenko V."/>
            <person name="Lukes J."/>
        </authorList>
    </citation>
    <scope>NUCLEOTIDE SEQUENCE [LARGE SCALE GENOMIC DNA]</scope>
    <source>
        <strain evidence="3">H10</strain>
    </source>
</reference>
<feature type="compositionally biased region" description="Polar residues" evidence="1">
    <location>
        <begin position="1393"/>
        <end position="1403"/>
    </location>
</feature>
<feature type="compositionally biased region" description="Low complexity" evidence="1">
    <location>
        <begin position="1380"/>
        <end position="1391"/>
    </location>
</feature>
<dbReference type="GeneID" id="26909598"/>
<feature type="compositionally biased region" description="Low complexity" evidence="1">
    <location>
        <begin position="1796"/>
        <end position="1817"/>
    </location>
</feature>
<organism evidence="3 4">
    <name type="scientific">Leptomonas pyrrhocoris</name>
    <name type="common">Firebug parasite</name>
    <dbReference type="NCBI Taxonomy" id="157538"/>
    <lineage>
        <taxon>Eukaryota</taxon>
        <taxon>Discoba</taxon>
        <taxon>Euglenozoa</taxon>
        <taxon>Kinetoplastea</taxon>
        <taxon>Metakinetoplastina</taxon>
        <taxon>Trypanosomatida</taxon>
        <taxon>Trypanosomatidae</taxon>
        <taxon>Leishmaniinae</taxon>
        <taxon>Leptomonas</taxon>
    </lineage>
</organism>
<feature type="compositionally biased region" description="Acidic residues" evidence="1">
    <location>
        <begin position="1709"/>
        <end position="1718"/>
    </location>
</feature>
<feature type="region of interest" description="Disordered" evidence="1">
    <location>
        <begin position="1616"/>
        <end position="1938"/>
    </location>
</feature>
<feature type="compositionally biased region" description="Low complexity" evidence="1">
    <location>
        <begin position="143"/>
        <end position="156"/>
    </location>
</feature>
<feature type="compositionally biased region" description="Basic and acidic residues" evidence="1">
    <location>
        <begin position="121"/>
        <end position="140"/>
    </location>
</feature>
<feature type="compositionally biased region" description="Low complexity" evidence="1">
    <location>
        <begin position="1056"/>
        <end position="1065"/>
    </location>
</feature>
<keyword evidence="4" id="KW-1185">Reference proteome</keyword>
<feature type="compositionally biased region" description="Low complexity" evidence="1">
    <location>
        <begin position="1752"/>
        <end position="1767"/>
    </location>
</feature>
<evidence type="ECO:0000256" key="2">
    <source>
        <dbReference type="SAM" id="Phobius"/>
    </source>
</evidence>
<feature type="region of interest" description="Disordered" evidence="1">
    <location>
        <begin position="613"/>
        <end position="647"/>
    </location>
</feature>
<proteinExistence type="predicted"/>
<dbReference type="RefSeq" id="XP_015652767.1">
    <property type="nucleotide sequence ID" value="XM_015808716.1"/>
</dbReference>
<feature type="transmembrane region" description="Helical" evidence="2">
    <location>
        <begin position="1966"/>
        <end position="1982"/>
    </location>
</feature>
<keyword evidence="2" id="KW-0472">Membrane</keyword>
<dbReference type="OMA" id="VLPTWAY"/>
<dbReference type="OrthoDB" id="267649at2759"/>
<feature type="region of interest" description="Disordered" evidence="1">
    <location>
        <begin position="1244"/>
        <end position="1282"/>
    </location>
</feature>
<keyword evidence="2" id="KW-0812">Transmembrane</keyword>
<sequence>MRNPVGGDNAAAEQLVVLRMLRLSARRSAVAELRAEQAANVSFPKSHPSSSNTQAERKAIAEEEEDENFTVVGAVRCPSGEASPKKDSCNAHRPLSSTSNSVAHEPTHLIVEVPRSYSDTPTEKENTSTREKKAEVKVEEEASLVPVSSTSSTAASPPSPLSPMRRMMAMKGVRPMQPPRSRDVVPPHRSRLNIRNSTSINNGDNDILTPLSREGSSGEGGGGDAGLPSGSSGSASRGSRVEAAKASLQQQVVHRSLSSLGLPVWTGVSVAVQRRRGTTLLEDSPTVPMNAGRAAFPLTDGLDRAERGAVTLTVPHGEGGGTANGKDSVDVSKQDTPLNGISTAAATATTLSPVAAVSSLLDLADVDDDGGGRDGLTSPIETRSFAEFIQRLYTAPLPPAPTPLNYDTDSGRAPATTTPVKADVGGMPCRTVQHFTPLTGAGSLAATSPGASEKSLTASSSLAQPFLILTSPPPYAEAAPQHASLGAGTFTTAQQLIAHARLTQRWTIAASRRWYRSNTDSTDKENNSNAATPLSCADLLLQQQRQPSSLMGCKPSASSSKSAAAAAMRSPFVQDGDSTLVSDRVDAVLPTWAFLASHIATAPLMSPLAGQPLGPAAESTASLSLSSPPASRRTRQSRNSSFCSSATSAAARDNESWTKEGRFDRQSCLFPYDLAEACALGRLRRGSPPPRSGEVGVAEGAAASSSSLHLLRLEFLVDVQPLPPAVCNASSAARQALLEQALEDFAESGVLPTTVLRSVLNDAALRLLCSVDNAVLRRIARDGVAGAKAHNGIEGTTTTPLSADAVVAATGSEPTAAPWRAEAVPLSLHVHTVQGDLSTAALSSAHSAAASTISEDADSLWPVSVTAASAAPTQLIITVLTHVSRTPLSPAVDDERENQSECPAASTHPNNAGHHAMTADTALALAQAVLVHLFPVSFALSYHTTRLSVSSVVDYDALCKVPDKPAAEHLENANGETNPPPASATAPRPWTWVDVDLTELRAACGVAERPPPLSNLHAVEEPLAAHDVGGAFHGLPRSDSPVASRTKTRTRRSKKTSAASSNATAPPADGMPATTTAAANGIHPHQTHALQDAPPAGETPHLEGGAEVQTTSEETDEESVDVAGVSEGQLRWDVDEETRELTTAAEAMQHQLGLICRCTEVLRQFVEGQEDVKEAPQGSAKAQKTRKGRARAAVARLKMAGRPSYAEELCDTIKTTTAGTTALLIDATPYCALSRAKADDLVAAEDEKGEDSRSLPTTLRDDAASKAGEPYAAQGGSGSVRPLPSLDAPHTLWSSWFEPFADYLSREVCDPLEQLEALILESTSSTVASPVAATVVSVSVEEANGSVNDGGAVPTAPRNVVGARVVLGETRRQRRSVAAAARQAQRPGADATRLQTETGNSTKHLGDSAATAAVASADAAFPSPPLLPSLGLARAMVRLCHEMADGRCVSCNSVAQPTRSLEGAIGGSTTAAAADEEKAEGKTRSADGAHVSHPSPLVSFCHAAHHRTLSTASGASARALGSASVAQSLQEHIHAVRDVLHRVQTQLEAERRRWATLPELLPCLAAEWSSVHEIVDEEASTRRQLQLTCATQRRKTSRDAEARLAKDAAIADAEAAAAAAKREEEEVGEEASKAAPPPALSSAEGKGVEAPLPKPTAADQTETAPPAETSVEHGGAAQATTQGPPAVQCPHNTAAPHSAEVTRQASGADEQEAVEAEDSATQAMRGAATVKAMKEADKERVREEPSPPQPPSSTSSPTTPSPATDAALLEEEEEQTTTEAVAATRGLETKTRAGDSSTASVASAQESASSSSAPTTSVRKQAVPQLSLNTSDVAPRTPPRPLQTAPTSSISNRGSSKGSTVATSNEKKLRHRNKQQQQQQQRPNAARISATGTPITTSSAGLRSRTSSSSFAFPSSTTGPSNSSAGVTASASNGNHGAMQVGRQAPQDAFHGLLNLHVDVALLREAAPFIVLGTALFLLFLLL</sequence>
<feature type="region of interest" description="Disordered" evidence="1">
    <location>
        <begin position="404"/>
        <end position="425"/>
    </location>
</feature>
<feature type="compositionally biased region" description="Polar residues" evidence="1">
    <location>
        <begin position="193"/>
        <end position="204"/>
    </location>
</feature>
<feature type="compositionally biased region" description="Low complexity" evidence="1">
    <location>
        <begin position="1896"/>
        <end position="1921"/>
    </location>
</feature>
<dbReference type="EMBL" id="LGTL01000030">
    <property type="protein sequence ID" value="KPA74328.1"/>
    <property type="molecule type" value="Genomic_DNA"/>
</dbReference>
<feature type="region of interest" description="Disordered" evidence="1">
    <location>
        <begin position="79"/>
        <end position="242"/>
    </location>
</feature>
<keyword evidence="2" id="KW-1133">Transmembrane helix</keyword>
<feature type="region of interest" description="Disordered" evidence="1">
    <location>
        <begin position="35"/>
        <end position="67"/>
    </location>
</feature>
<name>A0A0N0VD05_LEPPY</name>
<feature type="compositionally biased region" description="Basic and acidic residues" evidence="1">
    <location>
        <begin position="1475"/>
        <end position="1487"/>
    </location>
</feature>
<feature type="region of interest" description="Disordered" evidence="1">
    <location>
        <begin position="889"/>
        <end position="911"/>
    </location>
</feature>